<organism evidence="2 3">
    <name type="scientific">Chloroflexus islandicus</name>
    <dbReference type="NCBI Taxonomy" id="1707952"/>
    <lineage>
        <taxon>Bacteria</taxon>
        <taxon>Bacillati</taxon>
        <taxon>Chloroflexota</taxon>
        <taxon>Chloroflexia</taxon>
        <taxon>Chloroflexales</taxon>
        <taxon>Chloroflexineae</taxon>
        <taxon>Chloroflexaceae</taxon>
        <taxon>Chloroflexus</taxon>
    </lineage>
</organism>
<sequence length="97" mass="11236">MPDVIVYDPSRNWILLIEAVTSAGPIDGKRRKELKDLFKNDTAGLVFVTAFSDRKTMRRFLDQISWETEVWIADNPDHIIHFDGERFLGPYPDTQPT</sequence>
<dbReference type="Pfam" id="PF06616">
    <property type="entry name" value="BsuBI_PstI_RE"/>
    <property type="match status" value="1"/>
</dbReference>
<dbReference type="GO" id="GO:0000287">
    <property type="term" value="F:magnesium ion binding"/>
    <property type="evidence" value="ECO:0007669"/>
    <property type="project" value="InterPro"/>
</dbReference>
<evidence type="ECO:0000313" key="3">
    <source>
        <dbReference type="Proteomes" id="UP000078287"/>
    </source>
</evidence>
<name>A0A178MII0_9CHLR</name>
<dbReference type="REBASE" id="159290">
    <property type="entry name" value="Cspisl2ORF8035P"/>
</dbReference>
<reference evidence="2 3" key="1">
    <citation type="submission" date="2016-04" db="EMBL/GenBank/DDBJ databases">
        <title>Chloroflexus islandicus sp. nov., a thermophilic filamentous anoxygenic phototrophic bacterium from geyser Strokkur (Iceland).</title>
        <authorList>
            <person name="Gaisin V.A."/>
            <person name="Kalashnikov A.M."/>
            <person name="Sukhacheva M.V."/>
            <person name="Grouzdev D.S."/>
            <person name="Ivanov T.M."/>
            <person name="Kuznetsov B."/>
            <person name="Gorlenko V.M."/>
        </authorList>
    </citation>
    <scope>NUCLEOTIDE SEQUENCE [LARGE SCALE GENOMIC DNA]</scope>
    <source>
        <strain evidence="3">isl-2</strain>
    </source>
</reference>
<dbReference type="InterPro" id="IPR041963">
    <property type="entry name" value="BsuBI/PstI_C_sf"/>
</dbReference>
<feature type="domain" description="BsuBI/PstI restriction endonuclease" evidence="1">
    <location>
        <begin position="1"/>
        <end position="85"/>
    </location>
</feature>
<proteinExistence type="predicted"/>
<dbReference type="STRING" id="1707952.A6A03_08040"/>
<dbReference type="AlphaFoldDB" id="A0A178MII0"/>
<dbReference type="Proteomes" id="UP000078287">
    <property type="component" value="Unassembled WGS sequence"/>
</dbReference>
<evidence type="ECO:0000259" key="1">
    <source>
        <dbReference type="Pfam" id="PF06616"/>
    </source>
</evidence>
<dbReference type="GO" id="GO:0009307">
    <property type="term" value="P:DNA restriction-modification system"/>
    <property type="evidence" value="ECO:0007669"/>
    <property type="project" value="InterPro"/>
</dbReference>
<evidence type="ECO:0000313" key="2">
    <source>
        <dbReference type="EMBL" id="OAN48522.1"/>
    </source>
</evidence>
<dbReference type="Gene3D" id="3.40.1350.80">
    <property type="match status" value="1"/>
</dbReference>
<dbReference type="EMBL" id="LWQS01000031">
    <property type="protein sequence ID" value="OAN48522.1"/>
    <property type="molecule type" value="Genomic_DNA"/>
</dbReference>
<dbReference type="GO" id="GO:0009036">
    <property type="term" value="F:type II site-specific deoxyribonuclease activity"/>
    <property type="evidence" value="ECO:0007669"/>
    <property type="project" value="InterPro"/>
</dbReference>
<keyword evidence="3" id="KW-1185">Reference proteome</keyword>
<protein>
    <recommendedName>
        <fullName evidence="1">BsuBI/PstI restriction endonuclease domain-containing protein</fullName>
    </recommendedName>
</protein>
<dbReference type="GO" id="GO:0003677">
    <property type="term" value="F:DNA binding"/>
    <property type="evidence" value="ECO:0007669"/>
    <property type="project" value="InterPro"/>
</dbReference>
<gene>
    <name evidence="2" type="ORF">A6A03_08040</name>
</gene>
<dbReference type="InterPro" id="IPR009528">
    <property type="entry name" value="Restrct_endonuc_II_BsuBI_C"/>
</dbReference>
<accession>A0A178MII0</accession>
<comment type="caution">
    <text evidence="2">The sequence shown here is derived from an EMBL/GenBank/DDBJ whole genome shotgun (WGS) entry which is preliminary data.</text>
</comment>